<evidence type="ECO:0000313" key="1">
    <source>
        <dbReference type="EMBL" id="GAF94452.1"/>
    </source>
</evidence>
<sequence length="60" mass="6847">MICHEAYTLSGKKVHGVWLKDGEYGVRTLCGVRIVDHRRKNFTKATNRCGGCRKAYDLYA</sequence>
<dbReference type="AlphaFoldDB" id="X0U244"/>
<name>X0U244_9ZZZZ</name>
<proteinExistence type="predicted"/>
<dbReference type="EMBL" id="BARS01010516">
    <property type="protein sequence ID" value="GAF94452.1"/>
    <property type="molecule type" value="Genomic_DNA"/>
</dbReference>
<reference evidence="1" key="1">
    <citation type="journal article" date="2014" name="Front. Microbiol.">
        <title>High frequency of phylogenetically diverse reductive dehalogenase-homologous genes in deep subseafloor sedimentary metagenomes.</title>
        <authorList>
            <person name="Kawai M."/>
            <person name="Futagami T."/>
            <person name="Toyoda A."/>
            <person name="Takaki Y."/>
            <person name="Nishi S."/>
            <person name="Hori S."/>
            <person name="Arai W."/>
            <person name="Tsubouchi T."/>
            <person name="Morono Y."/>
            <person name="Uchiyama I."/>
            <person name="Ito T."/>
            <person name="Fujiyama A."/>
            <person name="Inagaki F."/>
            <person name="Takami H."/>
        </authorList>
    </citation>
    <scope>NUCLEOTIDE SEQUENCE</scope>
    <source>
        <strain evidence="1">Expedition CK06-06</strain>
    </source>
</reference>
<organism evidence="1">
    <name type="scientific">marine sediment metagenome</name>
    <dbReference type="NCBI Taxonomy" id="412755"/>
    <lineage>
        <taxon>unclassified sequences</taxon>
        <taxon>metagenomes</taxon>
        <taxon>ecological metagenomes</taxon>
    </lineage>
</organism>
<protein>
    <submittedName>
        <fullName evidence="1">Uncharacterized protein</fullName>
    </submittedName>
</protein>
<gene>
    <name evidence="1" type="ORF">S01H1_19466</name>
</gene>
<comment type="caution">
    <text evidence="1">The sequence shown here is derived from an EMBL/GenBank/DDBJ whole genome shotgun (WGS) entry which is preliminary data.</text>
</comment>
<accession>X0U244</accession>